<dbReference type="EMBL" id="JABZXO010000036">
    <property type="protein sequence ID" value="MBF1658140.1"/>
    <property type="molecule type" value="Genomic_DNA"/>
</dbReference>
<proteinExistence type="predicted"/>
<comment type="caution">
    <text evidence="2">The sequence shown here is derived from an EMBL/GenBank/DDBJ whole genome shotgun (WGS) entry which is preliminary data.</text>
</comment>
<keyword evidence="1" id="KW-0472">Membrane</keyword>
<dbReference type="RefSeq" id="WP_303945841.1">
    <property type="nucleotide sequence ID" value="NZ_JABZXO010000036.1"/>
</dbReference>
<gene>
    <name evidence="2" type="ORF">HXO61_09470</name>
</gene>
<evidence type="ECO:0000313" key="3">
    <source>
        <dbReference type="Proteomes" id="UP000770330"/>
    </source>
</evidence>
<dbReference type="PANTHER" id="PTHR35007">
    <property type="entry name" value="INTEGRAL MEMBRANE PROTEIN-RELATED"/>
    <property type="match status" value="1"/>
</dbReference>
<dbReference type="AlphaFoldDB" id="A0A930PMY9"/>
<protein>
    <recommendedName>
        <fullName evidence="4">Type II secretion system protein GspF domain-containing protein</fullName>
    </recommendedName>
</protein>
<dbReference type="PANTHER" id="PTHR35007:SF1">
    <property type="entry name" value="PILUS ASSEMBLY PROTEIN"/>
    <property type="match status" value="1"/>
</dbReference>
<organism evidence="2 3">
    <name type="scientific">Rothia mucilaginosa</name>
    <dbReference type="NCBI Taxonomy" id="43675"/>
    <lineage>
        <taxon>Bacteria</taxon>
        <taxon>Bacillati</taxon>
        <taxon>Actinomycetota</taxon>
        <taxon>Actinomycetes</taxon>
        <taxon>Micrococcales</taxon>
        <taxon>Micrococcaceae</taxon>
        <taxon>Rothia</taxon>
    </lineage>
</organism>
<accession>A0A930PMY9</accession>
<sequence length="298" mass="32818">MMPLIIISGIIAGVGLTLLISPLLPHQMSVKSAMTNLNADAQTIQKHTQKLSSEERIGGWVMEHLPETKYLTKLFTVDTQNLNILAISEISFWYQRFNWALIGALVPVGLVMLSAMSGQSISLPLLMIFVGALGGWMLYSSNIESRAKNAREEFSRAIATYLEGVAMRRAQGANTSTAAASAAEVSNTWVFTRIKNRITIAHHQGKQPWDALADLGRELQVKELSDLAAILKQAGENDTQIYESLRNHSELITGRILNDQHEKANAATERLSMFFPLVALVAIAMLMFPILMSLTSPI</sequence>
<feature type="transmembrane region" description="Helical" evidence="1">
    <location>
        <begin position="273"/>
        <end position="292"/>
    </location>
</feature>
<reference evidence="2" key="1">
    <citation type="submission" date="2020-04" db="EMBL/GenBank/DDBJ databases">
        <title>Deep metagenomics examines the oral microbiome during advanced dental caries in children, revealing novel taxa and co-occurrences with host molecules.</title>
        <authorList>
            <person name="Baker J.L."/>
            <person name="Morton J.T."/>
            <person name="Dinis M."/>
            <person name="Alvarez R."/>
            <person name="Tran N.C."/>
            <person name="Knight R."/>
            <person name="Edlund A."/>
        </authorList>
    </citation>
    <scope>NUCLEOTIDE SEQUENCE</scope>
    <source>
        <strain evidence="2">JCVI_39_bin.18</strain>
    </source>
</reference>
<keyword evidence="1" id="KW-1133">Transmembrane helix</keyword>
<evidence type="ECO:0000256" key="1">
    <source>
        <dbReference type="SAM" id="Phobius"/>
    </source>
</evidence>
<evidence type="ECO:0008006" key="4">
    <source>
        <dbReference type="Google" id="ProtNLM"/>
    </source>
</evidence>
<feature type="transmembrane region" description="Helical" evidence="1">
    <location>
        <begin position="97"/>
        <end position="115"/>
    </location>
</feature>
<feature type="transmembrane region" description="Helical" evidence="1">
    <location>
        <begin position="6"/>
        <end position="24"/>
    </location>
</feature>
<keyword evidence="1" id="KW-0812">Transmembrane</keyword>
<dbReference type="Proteomes" id="UP000770330">
    <property type="component" value="Unassembled WGS sequence"/>
</dbReference>
<feature type="transmembrane region" description="Helical" evidence="1">
    <location>
        <begin position="121"/>
        <end position="139"/>
    </location>
</feature>
<name>A0A930PMY9_9MICC</name>
<evidence type="ECO:0000313" key="2">
    <source>
        <dbReference type="EMBL" id="MBF1658140.1"/>
    </source>
</evidence>